<evidence type="ECO:0000256" key="6">
    <source>
        <dbReference type="PIRNR" id="PIRNR000799"/>
    </source>
</evidence>
<evidence type="ECO:0000313" key="8">
    <source>
        <dbReference type="EMBL" id="TYJ55194.1"/>
    </source>
</evidence>
<dbReference type="GO" id="GO:0003677">
    <property type="term" value="F:DNA binding"/>
    <property type="evidence" value="ECO:0007669"/>
    <property type="project" value="UniProtKB-UniRule"/>
</dbReference>
<dbReference type="PANTHER" id="PTHR12708:SF0">
    <property type="entry name" value="DNA POLYMERASE EPSILON SUBUNIT 2"/>
    <property type="match status" value="1"/>
</dbReference>
<proteinExistence type="inferred from homology"/>
<dbReference type="Gene3D" id="3.60.21.50">
    <property type="match status" value="1"/>
</dbReference>
<dbReference type="InterPro" id="IPR007185">
    <property type="entry name" value="DNA_pol_a/d/e_bsu"/>
</dbReference>
<protein>
    <recommendedName>
        <fullName evidence="6">DNA polymerase epsilon subunit</fullName>
    </recommendedName>
    <alternativeName>
        <fullName evidence="6">DNA polymerase II subunit 2</fullName>
    </alternativeName>
</protein>
<dbReference type="GO" id="GO:0006261">
    <property type="term" value="P:DNA-templated DNA replication"/>
    <property type="evidence" value="ECO:0007669"/>
    <property type="project" value="InterPro"/>
</dbReference>
<dbReference type="Proteomes" id="UP000322245">
    <property type="component" value="Unassembled WGS sequence"/>
</dbReference>
<accession>A0A5D3AX99</accession>
<dbReference type="Pfam" id="PF04042">
    <property type="entry name" value="DNA_pol_E_B"/>
    <property type="match status" value="1"/>
</dbReference>
<evidence type="ECO:0000256" key="5">
    <source>
        <dbReference type="ARBA" id="ARBA00023242"/>
    </source>
</evidence>
<gene>
    <name evidence="8" type="ORF">B9479_004128</name>
</gene>
<dbReference type="AlphaFoldDB" id="A0A5D3AX99"/>
<dbReference type="GO" id="GO:0008622">
    <property type="term" value="C:epsilon DNA polymerase complex"/>
    <property type="evidence" value="ECO:0007669"/>
    <property type="project" value="UniProtKB-UniRule"/>
</dbReference>
<name>A0A5D3AX99_9TREE</name>
<comment type="caution">
    <text evidence="8">The sequence shown here is derived from an EMBL/GenBank/DDBJ whole genome shotgun (WGS) entry which is preliminary data.</text>
</comment>
<keyword evidence="9" id="KW-1185">Reference proteome</keyword>
<evidence type="ECO:0000256" key="2">
    <source>
        <dbReference type="ARBA" id="ARBA00009560"/>
    </source>
</evidence>
<organism evidence="8 9">
    <name type="scientific">Cryptococcus floricola</name>
    <dbReference type="NCBI Taxonomy" id="2591691"/>
    <lineage>
        <taxon>Eukaryota</taxon>
        <taxon>Fungi</taxon>
        <taxon>Dikarya</taxon>
        <taxon>Basidiomycota</taxon>
        <taxon>Agaricomycotina</taxon>
        <taxon>Tremellomycetes</taxon>
        <taxon>Tremellales</taxon>
        <taxon>Cryptococcaceae</taxon>
        <taxon>Cryptococcus</taxon>
    </lineage>
</organism>
<keyword evidence="5 6" id="KW-0539">Nucleus</keyword>
<evidence type="ECO:0000313" key="9">
    <source>
        <dbReference type="Proteomes" id="UP000322245"/>
    </source>
</evidence>
<comment type="function">
    <text evidence="6">Participates in DNA repair and in chromosomal DNA replication.</text>
</comment>
<dbReference type="InterPro" id="IPR016266">
    <property type="entry name" value="POLE2"/>
</dbReference>
<comment type="similarity">
    <text evidence="2 6">Belongs to the DNA polymerase epsilon subunit B family.</text>
</comment>
<feature type="domain" description="DNA polymerase alpha/delta/epsilon subunit B" evidence="7">
    <location>
        <begin position="289"/>
        <end position="492"/>
    </location>
</feature>
<dbReference type="PANTHER" id="PTHR12708">
    <property type="entry name" value="DNA POLYMERASE EPSILON SUBUNIT B"/>
    <property type="match status" value="1"/>
</dbReference>
<dbReference type="PIRSF" id="PIRSF000799">
    <property type="entry name" value="DNA_pol_eps_2"/>
    <property type="match status" value="1"/>
</dbReference>
<comment type="subcellular location">
    <subcellularLocation>
        <location evidence="1 6">Nucleus</location>
    </subcellularLocation>
</comment>
<evidence type="ECO:0000256" key="3">
    <source>
        <dbReference type="ARBA" id="ARBA00022705"/>
    </source>
</evidence>
<sequence length="539" mass="60454">MANRMRAVIVKIFSTKHSLTLPAPVLHYIEDILEHIEEKEWVNGLEHWAKEYLKAEDSSSLVSLPALKKAFENLQMGAPDDSGEADPSEVNVESHFSVIDAFSMPPMRFDPVRGGFVSARTIPSIAGQANSRSAFLRERWAIIKEIVLRNENFTPPAIGGHDRANYLKLTSTRNLLGRSGQLFLLFGMLSRNEQGALCLEDGEGRVPLDMDDAVPGEGLFTEGCMVLIEGEYTVEETVRVFAMGHPPSEKRDVARSLHGHVDFLGGGAMSLKEEQKYTPAVLANTQVSFVILSDVWLDHPRTLPALQRLFEGYANAAEFMPMVFVLCGNFSQGGWEGPEGLKRYTMGFNALAEILHDIPLLKSCHFVFVPGPSDPWSSSTLPRPAIPSAFTARMLQRVPQARFVSDPCRLKYFGMEIVVCREDLMGKMVRNLVVVKDDAEVDMKRYLVQTILDQTHLSPLPLSVRPTIWEYDHALRLYPMPSAVVLADKYERYDLTYEGCHVFNPGRFVGGVGEEGWEFEWSMYYPATGRSERSVLTME</sequence>
<dbReference type="EMBL" id="NIDF01000044">
    <property type="protein sequence ID" value="TYJ55194.1"/>
    <property type="molecule type" value="Genomic_DNA"/>
</dbReference>
<evidence type="ECO:0000256" key="4">
    <source>
        <dbReference type="ARBA" id="ARBA00023125"/>
    </source>
</evidence>
<dbReference type="GO" id="GO:0042276">
    <property type="term" value="P:error-prone translesion synthesis"/>
    <property type="evidence" value="ECO:0007669"/>
    <property type="project" value="TreeGrafter"/>
</dbReference>
<keyword evidence="3 6" id="KW-0235">DNA replication</keyword>
<reference evidence="8 9" key="1">
    <citation type="submission" date="2017-05" db="EMBL/GenBank/DDBJ databases">
        <title>The Genome Sequence of Tsuchiyaea wingfieldii DSM 27421.</title>
        <authorList>
            <person name="Cuomo C."/>
            <person name="Passer A."/>
            <person name="Billmyre B."/>
            <person name="Heitman J."/>
        </authorList>
    </citation>
    <scope>NUCLEOTIDE SEQUENCE [LARGE SCALE GENOMIC DNA]</scope>
    <source>
        <strain evidence="8 9">DSM 27421</strain>
    </source>
</reference>
<keyword evidence="4 6" id="KW-0238">DNA-binding</keyword>
<evidence type="ECO:0000259" key="7">
    <source>
        <dbReference type="Pfam" id="PF04042"/>
    </source>
</evidence>
<evidence type="ECO:0000256" key="1">
    <source>
        <dbReference type="ARBA" id="ARBA00004123"/>
    </source>
</evidence>